<dbReference type="GO" id="GO:0016020">
    <property type="term" value="C:membrane"/>
    <property type="evidence" value="ECO:0007669"/>
    <property type="project" value="UniProtKB-SubCell"/>
</dbReference>
<gene>
    <name evidence="6" type="ORF">GA0070214_102437</name>
</gene>
<reference evidence="7" key="1">
    <citation type="submission" date="2016-06" db="EMBL/GenBank/DDBJ databases">
        <authorList>
            <person name="Varghese N."/>
            <person name="Submissions Spin"/>
        </authorList>
    </citation>
    <scope>NUCLEOTIDE SEQUENCE [LARGE SCALE GENOMIC DNA]</scope>
    <source>
        <strain evidence="7">DSM 45246</strain>
    </source>
</reference>
<sequence>MIDLIAALQPLVVGAVLIWSARVKLLDRHAATTARRSALARLLGEHRALPAYRLLGGIELALGGLLLLPPARRLETAAATALAVGFLGYLAYARRAAPASSCGCLSSRPTPVAGRSLGRAALLVVAAGLATLAPGDWPAALADRPLAGGAVLLAEAAAVVALSPELDAAWLLPLRRLRARLTDPLRGGTGLPLLATVQQVQLSDSYRRVAPLLRSDVREHWDDGEWRFVGHAARYQGRPVTAVFAVPLADGEPDAVRVAVVDDATGQTLLALSGAGRPAGPRLHVVPA</sequence>
<evidence type="ECO:0000256" key="2">
    <source>
        <dbReference type="ARBA" id="ARBA00022692"/>
    </source>
</evidence>
<protein>
    <recommendedName>
        <fullName evidence="5">Methylamine utilisation protein MauE domain-containing protein</fullName>
    </recommendedName>
</protein>
<evidence type="ECO:0000256" key="3">
    <source>
        <dbReference type="ARBA" id="ARBA00022989"/>
    </source>
</evidence>
<name>A0A1C4VJ62_9ACTN</name>
<evidence type="ECO:0000313" key="6">
    <source>
        <dbReference type="EMBL" id="SCE84044.1"/>
    </source>
</evidence>
<dbReference type="AlphaFoldDB" id="A0A1C4VJ62"/>
<keyword evidence="2" id="KW-0812">Transmembrane</keyword>
<proteinExistence type="predicted"/>
<dbReference type="GO" id="GO:0030416">
    <property type="term" value="P:methylamine metabolic process"/>
    <property type="evidence" value="ECO:0007669"/>
    <property type="project" value="InterPro"/>
</dbReference>
<dbReference type="Pfam" id="PF07291">
    <property type="entry name" value="MauE"/>
    <property type="match status" value="1"/>
</dbReference>
<feature type="domain" description="Methylamine utilisation protein MauE" evidence="5">
    <location>
        <begin position="5"/>
        <end position="132"/>
    </location>
</feature>
<evidence type="ECO:0000256" key="4">
    <source>
        <dbReference type="ARBA" id="ARBA00023136"/>
    </source>
</evidence>
<dbReference type="EMBL" id="FMCS01000002">
    <property type="protein sequence ID" value="SCE84044.1"/>
    <property type="molecule type" value="Genomic_DNA"/>
</dbReference>
<dbReference type="RefSeq" id="WP_208602678.1">
    <property type="nucleotide sequence ID" value="NZ_FMCS01000002.1"/>
</dbReference>
<organism evidence="6 7">
    <name type="scientific">Micromonospora chaiyaphumensis</name>
    <dbReference type="NCBI Taxonomy" id="307119"/>
    <lineage>
        <taxon>Bacteria</taxon>
        <taxon>Bacillati</taxon>
        <taxon>Actinomycetota</taxon>
        <taxon>Actinomycetes</taxon>
        <taxon>Micromonosporales</taxon>
        <taxon>Micromonosporaceae</taxon>
        <taxon>Micromonospora</taxon>
    </lineage>
</organism>
<evidence type="ECO:0000313" key="7">
    <source>
        <dbReference type="Proteomes" id="UP000199629"/>
    </source>
</evidence>
<evidence type="ECO:0000259" key="5">
    <source>
        <dbReference type="Pfam" id="PF07291"/>
    </source>
</evidence>
<comment type="subcellular location">
    <subcellularLocation>
        <location evidence="1">Membrane</location>
        <topology evidence="1">Multi-pass membrane protein</topology>
    </subcellularLocation>
</comment>
<keyword evidence="3" id="KW-1133">Transmembrane helix</keyword>
<accession>A0A1C4VJ62</accession>
<dbReference type="Proteomes" id="UP000199629">
    <property type="component" value="Unassembled WGS sequence"/>
</dbReference>
<keyword evidence="7" id="KW-1185">Reference proteome</keyword>
<evidence type="ECO:0000256" key="1">
    <source>
        <dbReference type="ARBA" id="ARBA00004141"/>
    </source>
</evidence>
<dbReference type="InterPro" id="IPR009908">
    <property type="entry name" value="Methylamine_util_MauE"/>
</dbReference>
<keyword evidence="4" id="KW-0472">Membrane</keyword>